<accession>A0A2V1GNM0</accession>
<feature type="domain" description="DUF4124" evidence="3">
    <location>
        <begin position="74"/>
        <end position="108"/>
    </location>
</feature>
<feature type="coiled-coil region" evidence="1">
    <location>
        <begin position="146"/>
        <end position="173"/>
    </location>
</feature>
<keyword evidence="5" id="KW-1185">Reference proteome</keyword>
<dbReference type="AlphaFoldDB" id="A0A2V1GNM0"/>
<evidence type="ECO:0000256" key="2">
    <source>
        <dbReference type="SAM" id="MobiDB-lite"/>
    </source>
</evidence>
<gene>
    <name evidence="4" type="ORF">DC094_20620</name>
</gene>
<keyword evidence="1" id="KW-0175">Coiled coil</keyword>
<reference evidence="4 5" key="1">
    <citation type="submission" date="2018-04" db="EMBL/GenBank/DDBJ databases">
        <title>Thalassorhabdus spongiae gen. nov., sp. nov., isolated from a marine sponge in South-West Iceland.</title>
        <authorList>
            <person name="Knobloch S."/>
            <person name="Daussin A."/>
            <person name="Johannsson R."/>
            <person name="Marteinsson V.T."/>
        </authorList>
    </citation>
    <scope>NUCLEOTIDE SEQUENCE [LARGE SCALE GENOMIC DNA]</scope>
    <source>
        <strain evidence="4 5">Hp12</strain>
    </source>
</reference>
<dbReference type="Pfam" id="PF13511">
    <property type="entry name" value="DUF4124"/>
    <property type="match status" value="1"/>
</dbReference>
<sequence>MDQPMLMRFFFKLMLFVAVAFGALFVIKGPGGVPFLKLDQLKAPELSNPLTQVSDQISAQLSQLIESDQNDPDATSTVWRWQDENGQWHFSDSQVNGAEEKQVTYNTSIKISQLVQKSAEEQQETGNKALPKKPTEIDSVFLPDNAAKALEQAQQVEAMLKQANENRLKQLDNL</sequence>
<dbReference type="EMBL" id="QDDL01000014">
    <property type="protein sequence ID" value="PVZ63927.1"/>
    <property type="molecule type" value="Genomic_DNA"/>
</dbReference>
<comment type="caution">
    <text evidence="4">The sequence shown here is derived from an EMBL/GenBank/DDBJ whole genome shotgun (WGS) entry which is preliminary data.</text>
</comment>
<proteinExistence type="predicted"/>
<evidence type="ECO:0000313" key="5">
    <source>
        <dbReference type="Proteomes" id="UP000244906"/>
    </source>
</evidence>
<feature type="region of interest" description="Disordered" evidence="2">
    <location>
        <begin position="118"/>
        <end position="138"/>
    </location>
</feature>
<evidence type="ECO:0000313" key="4">
    <source>
        <dbReference type="EMBL" id="PVZ63927.1"/>
    </source>
</evidence>
<evidence type="ECO:0000256" key="1">
    <source>
        <dbReference type="SAM" id="Coils"/>
    </source>
</evidence>
<name>A0A2V1GNM0_9GAMM</name>
<organism evidence="4 5">
    <name type="scientific">Pelagibaculum spongiae</name>
    <dbReference type="NCBI Taxonomy" id="2080658"/>
    <lineage>
        <taxon>Bacteria</taxon>
        <taxon>Pseudomonadati</taxon>
        <taxon>Pseudomonadota</taxon>
        <taxon>Gammaproteobacteria</taxon>
        <taxon>Oceanospirillales</taxon>
        <taxon>Pelagibaculum</taxon>
    </lineage>
</organism>
<evidence type="ECO:0000259" key="3">
    <source>
        <dbReference type="Pfam" id="PF13511"/>
    </source>
</evidence>
<protein>
    <recommendedName>
        <fullName evidence="3">DUF4124 domain-containing protein</fullName>
    </recommendedName>
</protein>
<dbReference type="Proteomes" id="UP000244906">
    <property type="component" value="Unassembled WGS sequence"/>
</dbReference>
<dbReference type="InterPro" id="IPR025392">
    <property type="entry name" value="DUF4124"/>
</dbReference>